<dbReference type="InterPro" id="IPR013087">
    <property type="entry name" value="Znf_C2H2_type"/>
</dbReference>
<dbReference type="Gene3D" id="3.30.160.60">
    <property type="entry name" value="Classic Zinc Finger"/>
    <property type="match status" value="1"/>
</dbReference>
<feature type="compositionally biased region" description="Basic and acidic residues" evidence="6">
    <location>
        <begin position="354"/>
        <end position="363"/>
    </location>
</feature>
<dbReference type="EMBL" id="MTYJ01000173">
    <property type="protein sequence ID" value="OWA49783.1"/>
    <property type="molecule type" value="Genomic_DNA"/>
</dbReference>
<reference evidence="9" key="1">
    <citation type="submission" date="2017-01" db="EMBL/GenBank/DDBJ databases">
        <title>Comparative genomics of anhydrobiosis in the tardigrade Hypsibius dujardini.</title>
        <authorList>
            <person name="Yoshida Y."/>
            <person name="Koutsovoulos G."/>
            <person name="Laetsch D."/>
            <person name="Stevens L."/>
            <person name="Kumar S."/>
            <person name="Horikawa D."/>
            <person name="Ishino K."/>
            <person name="Komine S."/>
            <person name="Tomita M."/>
            <person name="Blaxter M."/>
            <person name="Arakawa K."/>
        </authorList>
    </citation>
    <scope>NUCLEOTIDE SEQUENCE [LARGE SCALE GENOMIC DNA]</scope>
    <source>
        <strain evidence="9">Z151</strain>
    </source>
</reference>
<dbReference type="GO" id="GO:0005634">
    <property type="term" value="C:nucleus"/>
    <property type="evidence" value="ECO:0007669"/>
    <property type="project" value="TreeGrafter"/>
</dbReference>
<feature type="region of interest" description="Disordered" evidence="6">
    <location>
        <begin position="704"/>
        <end position="746"/>
    </location>
</feature>
<feature type="domain" description="C2H2-type" evidence="7">
    <location>
        <begin position="1253"/>
        <end position="1281"/>
    </location>
</feature>
<feature type="compositionally biased region" description="Low complexity" evidence="6">
    <location>
        <begin position="184"/>
        <end position="217"/>
    </location>
</feature>
<evidence type="ECO:0000256" key="2">
    <source>
        <dbReference type="ARBA" id="ARBA00022737"/>
    </source>
</evidence>
<dbReference type="GO" id="GO:0008270">
    <property type="term" value="F:zinc ion binding"/>
    <property type="evidence" value="ECO:0007669"/>
    <property type="project" value="UniProtKB-KW"/>
</dbReference>
<evidence type="ECO:0000313" key="8">
    <source>
        <dbReference type="EMBL" id="OWA49783.1"/>
    </source>
</evidence>
<evidence type="ECO:0000256" key="3">
    <source>
        <dbReference type="ARBA" id="ARBA00022771"/>
    </source>
</evidence>
<feature type="region of interest" description="Disordered" evidence="6">
    <location>
        <begin position="767"/>
        <end position="796"/>
    </location>
</feature>
<feature type="compositionally biased region" description="Basic and acidic residues" evidence="6">
    <location>
        <begin position="224"/>
        <end position="239"/>
    </location>
</feature>
<feature type="region of interest" description="Disordered" evidence="6">
    <location>
        <begin position="143"/>
        <end position="395"/>
    </location>
</feature>
<dbReference type="PANTHER" id="PTHR24403">
    <property type="entry name" value="ZINC FINGER PROTEIN"/>
    <property type="match status" value="1"/>
</dbReference>
<feature type="compositionally biased region" description="Low complexity" evidence="6">
    <location>
        <begin position="143"/>
        <end position="157"/>
    </location>
</feature>
<feature type="compositionally biased region" description="Low complexity" evidence="6">
    <location>
        <begin position="329"/>
        <end position="342"/>
    </location>
</feature>
<evidence type="ECO:0000256" key="6">
    <source>
        <dbReference type="SAM" id="MobiDB-lite"/>
    </source>
</evidence>
<gene>
    <name evidence="8" type="ORF">BV898_14320</name>
</gene>
<sequence length="1357" mass="147433">MEKRQGSHHGVGFSVLKRVPFSFLRFNLFRALSPPSHPYFLHIAKSITLHSTPFQTRHCTIHHGLLFILFIGDYNISALKLYWNRPVQMDFSVPIKRYDTEGMFSSPPGPPSPTVPSRGSANGLSKLDLIFARPGVLKHNAAAASSASSSADSGSSSTRSTQGQSINQSTNQAHGSSPSHAINQSSSHSHGASSAGRASSSHDPSSSQSFPSSSQRSNIIVNTNRERAFSAQQREDSHSPRLLNGAPIPPSANGSGTGVVRRGNGIGGQNGVRFPSSSGQQRAAASPSLRSPPAYHDTLRYLQGSLRGSNSPVGQRMSLKPPHHHPTAQQQQQQTRPLKFAPMKPPPPLPQRSEPLRQVRDYVIHSNTSTPSTSTGGNTGNGRNSGGAGHTLTHDPDTLAKISELAKITRASIPMSPLEDDAEMVSTFRGRDYRELMPPPAARGAAASISSAAARTPSPSTGRSTTHHGSGGGGSKEVMTPEAMTSVASQLGIQVEVVHKLSPTPTIAMTLRSRFLAPQETNLGFSNFASAVAFLTLDEPPLNPLEIESSKDVLISIFGPKMTLYRCGGCESTFVFRSVFSDHLYRGIVPYRLRCSHCKDTLAFTNVCQVKEHVRSHGYTNFQLAKGFVLTVAEVNDENLQPGESLGAKLAAEQLAKSQNHSLAMKAMSAASTLPSSGVVSAVVTKPAAAPNSANRMLQEMLKRTDDSPPDVPRMASPLARPPEVTTYRQSQQQQQLMTSVPARNSAAHALQRLRLQVEAQAMMKNSQDFAKPSSPIPRQQQSLQQQQQQHQRATGQPLLRQIIRNPSTPQQTATTGATTSFDVSRGAPKIACLYCRSSFDGQSGITHHFQRFKDITDAAANYRCKECKVVCCNQCSFDAHQKIHRLNRSSPNMSEICCPECGLKLDNIEDITNHIERRCVHWCRMLCTSFNCCIQNCRYSSSNEDDYFLHMVNEHSGTPDGKNVCPVCRAGIHGPRSVLMEHLMSPGSCRQRILQQKSMFFAYHCVYCEESSGPVFETKAAMRDHIAHTHAMGLPKCAWIGLSQPPSAPPVVTAHAKRISTFSDFENTFKRPNPGSGGIVNSLLARRSAETSGAAPSFLTSDSIASQAAKQLARMDYGRLPQQQSSPTATHSPIIQNLSLLKRTLVEEDSPTPAPPPSLSAHKKSRLTFGCQLCTYEGSTHDELAAHTDQVHQYTREPKKLLEPGAAASVKKPSGRFECKVCEMERRFFSCDTASVFHDHVRRSHPAKDSSFQCSECALQLLSMSVLQMHLRVNHDVSDPTAFFAASPFYAGMRMIRQQSSLPTAAAVSPSFVQMSSTSAAFHPQQRSRLGSNSGIFQHSSYNPNDQAGGGGTSHN</sequence>
<dbReference type="InterPro" id="IPR050688">
    <property type="entry name" value="Zinc_finger/UBP_domain"/>
</dbReference>
<feature type="domain" description="C2H2-type" evidence="7">
    <location>
        <begin position="863"/>
        <end position="890"/>
    </location>
</feature>
<keyword evidence="4" id="KW-0862">Zinc</keyword>
<feature type="compositionally biased region" description="Polar residues" evidence="6">
    <location>
        <begin position="158"/>
        <end position="183"/>
    </location>
</feature>
<evidence type="ECO:0000259" key="7">
    <source>
        <dbReference type="PROSITE" id="PS50157"/>
    </source>
</evidence>
<feature type="compositionally biased region" description="Low complexity" evidence="6">
    <location>
        <begin position="442"/>
        <end position="468"/>
    </location>
</feature>
<keyword evidence="2" id="KW-0677">Repeat</keyword>
<dbReference type="OrthoDB" id="10069414at2759"/>
<dbReference type="Proteomes" id="UP000192578">
    <property type="component" value="Unassembled WGS sequence"/>
</dbReference>
<feature type="compositionally biased region" description="Low complexity" evidence="6">
    <location>
        <begin position="780"/>
        <end position="792"/>
    </location>
</feature>
<keyword evidence="1" id="KW-0479">Metal-binding</keyword>
<feature type="compositionally biased region" description="Gly residues" evidence="6">
    <location>
        <begin position="377"/>
        <end position="389"/>
    </location>
</feature>
<dbReference type="GO" id="GO:0010468">
    <property type="term" value="P:regulation of gene expression"/>
    <property type="evidence" value="ECO:0007669"/>
    <property type="project" value="TreeGrafter"/>
</dbReference>
<dbReference type="SMART" id="SM00355">
    <property type="entry name" value="ZnF_C2H2"/>
    <property type="match status" value="8"/>
</dbReference>
<organism evidence="8 9">
    <name type="scientific">Hypsibius exemplaris</name>
    <name type="common">Freshwater tardigrade</name>
    <dbReference type="NCBI Taxonomy" id="2072580"/>
    <lineage>
        <taxon>Eukaryota</taxon>
        <taxon>Metazoa</taxon>
        <taxon>Ecdysozoa</taxon>
        <taxon>Tardigrada</taxon>
        <taxon>Eutardigrada</taxon>
        <taxon>Parachela</taxon>
        <taxon>Hypsibioidea</taxon>
        <taxon>Hypsibiidae</taxon>
        <taxon>Hypsibius</taxon>
    </lineage>
</organism>
<evidence type="ECO:0000256" key="5">
    <source>
        <dbReference type="PROSITE-ProRule" id="PRU00042"/>
    </source>
</evidence>
<evidence type="ECO:0000256" key="1">
    <source>
        <dbReference type="ARBA" id="ARBA00022723"/>
    </source>
</evidence>
<feature type="compositionally biased region" description="Low complexity" evidence="6">
    <location>
        <begin position="366"/>
        <end position="376"/>
    </location>
</feature>
<comment type="caution">
    <text evidence="8">The sequence shown here is derived from an EMBL/GenBank/DDBJ whole genome shotgun (WGS) entry which is preliminary data.</text>
</comment>
<feature type="region of interest" description="Disordered" evidence="6">
    <location>
        <begin position="437"/>
        <end position="478"/>
    </location>
</feature>
<accession>A0A9X6NA99</accession>
<name>A0A9X6NA99_HYPEX</name>
<keyword evidence="9" id="KW-1185">Reference proteome</keyword>
<keyword evidence="3 5" id="KW-0863">Zinc-finger</keyword>
<dbReference type="PROSITE" id="PS00028">
    <property type="entry name" value="ZINC_FINGER_C2H2_1"/>
    <property type="match status" value="2"/>
</dbReference>
<feature type="compositionally biased region" description="Polar residues" evidence="6">
    <location>
        <begin position="1321"/>
        <end position="1347"/>
    </location>
</feature>
<feature type="region of interest" description="Disordered" evidence="6">
    <location>
        <begin position="1321"/>
        <end position="1357"/>
    </location>
</feature>
<feature type="compositionally biased region" description="Low complexity" evidence="6">
    <location>
        <begin position="282"/>
        <end position="294"/>
    </location>
</feature>
<evidence type="ECO:0000256" key="4">
    <source>
        <dbReference type="ARBA" id="ARBA00022833"/>
    </source>
</evidence>
<evidence type="ECO:0000313" key="9">
    <source>
        <dbReference type="Proteomes" id="UP000192578"/>
    </source>
</evidence>
<dbReference type="PANTHER" id="PTHR24403:SF67">
    <property type="entry name" value="FI01116P-RELATED"/>
    <property type="match status" value="1"/>
</dbReference>
<proteinExistence type="predicted"/>
<protein>
    <recommendedName>
        <fullName evidence="7">C2H2-type domain-containing protein</fullName>
    </recommendedName>
</protein>
<dbReference type="PROSITE" id="PS50157">
    <property type="entry name" value="ZINC_FINGER_C2H2_2"/>
    <property type="match status" value="2"/>
</dbReference>